<comment type="caution">
    <text evidence="1">The sequence shown here is derived from an EMBL/GenBank/DDBJ whole genome shotgun (WGS) entry which is preliminary data.</text>
</comment>
<sequence>MRIIINLKSLVQPFVKLCQSNEMSLGGKKKEPRIESRSISNLTWQRSTGVIEIQAQANRCHNGRDYLRLISAMMTAERIRDMCCLGTEPFSGPHQPTTTGFKEKRTGTPSQRCHPKLVWLTTPKKK</sequence>
<dbReference type="AlphaFoldDB" id="A0A8X6TTT9"/>
<keyword evidence="2" id="KW-1185">Reference proteome</keyword>
<evidence type="ECO:0000313" key="2">
    <source>
        <dbReference type="Proteomes" id="UP000887013"/>
    </source>
</evidence>
<accession>A0A8X6TTT9</accession>
<proteinExistence type="predicted"/>
<organism evidence="1 2">
    <name type="scientific">Nephila pilipes</name>
    <name type="common">Giant wood spider</name>
    <name type="synonym">Nephila maculata</name>
    <dbReference type="NCBI Taxonomy" id="299642"/>
    <lineage>
        <taxon>Eukaryota</taxon>
        <taxon>Metazoa</taxon>
        <taxon>Ecdysozoa</taxon>
        <taxon>Arthropoda</taxon>
        <taxon>Chelicerata</taxon>
        <taxon>Arachnida</taxon>
        <taxon>Araneae</taxon>
        <taxon>Araneomorphae</taxon>
        <taxon>Entelegynae</taxon>
        <taxon>Araneoidea</taxon>
        <taxon>Nephilidae</taxon>
        <taxon>Nephila</taxon>
    </lineage>
</organism>
<gene>
    <name evidence="1" type="ORF">NPIL_353431</name>
</gene>
<protein>
    <submittedName>
        <fullName evidence="1">Uncharacterized protein</fullName>
    </submittedName>
</protein>
<dbReference type="EMBL" id="BMAW01066548">
    <property type="protein sequence ID" value="GFT55452.1"/>
    <property type="molecule type" value="Genomic_DNA"/>
</dbReference>
<dbReference type="Proteomes" id="UP000887013">
    <property type="component" value="Unassembled WGS sequence"/>
</dbReference>
<name>A0A8X6TTT9_NEPPI</name>
<evidence type="ECO:0000313" key="1">
    <source>
        <dbReference type="EMBL" id="GFT55452.1"/>
    </source>
</evidence>
<reference evidence="1" key="1">
    <citation type="submission" date="2020-08" db="EMBL/GenBank/DDBJ databases">
        <title>Multicomponent nature underlies the extraordinary mechanical properties of spider dragline silk.</title>
        <authorList>
            <person name="Kono N."/>
            <person name="Nakamura H."/>
            <person name="Mori M."/>
            <person name="Yoshida Y."/>
            <person name="Ohtoshi R."/>
            <person name="Malay A.D."/>
            <person name="Moran D.A.P."/>
            <person name="Tomita M."/>
            <person name="Numata K."/>
            <person name="Arakawa K."/>
        </authorList>
    </citation>
    <scope>NUCLEOTIDE SEQUENCE</scope>
</reference>